<dbReference type="GO" id="GO:0005524">
    <property type="term" value="F:ATP binding"/>
    <property type="evidence" value="ECO:0007669"/>
    <property type="project" value="UniProtKB-UniRule"/>
</dbReference>
<protein>
    <recommendedName>
        <fullName evidence="3">DNA translocase FtsK</fullName>
    </recommendedName>
</protein>
<dbReference type="Pfam" id="PF13491">
    <property type="entry name" value="FtsK_4TM"/>
    <property type="match status" value="1"/>
</dbReference>
<dbReference type="Gene3D" id="3.40.50.300">
    <property type="entry name" value="P-loop containing nucleotide triphosphate hydrolases"/>
    <property type="match status" value="1"/>
</dbReference>
<evidence type="ECO:0000259" key="19">
    <source>
        <dbReference type="PROSITE" id="PS50901"/>
    </source>
</evidence>
<sequence>MHQASTMHATRKSTISLEDTESPIKRLIKRNLISLCGLGVIAVAIAFAAALATWSVNDPSLSHSTTEPVRNALGTVGAILADLLMQSIGLATAIVLFPVLVWGWRIFWHHRSHVTRRRVLSWFAGTLIFSGALAALPVAEGWPLPTGMGGFMGDWIFSVPNTFFNGLTSGAKMLVGTVGLGLPALFLMAHASGWIGRTPAEIDDEPTAMAMTAPTYEGYDDYEEDEDDNEDGRLSAAIGALSHWKLMAVSAIKRTFFRSKAHPAPTPAYEPEPDYVDQPYAQEYAYADDASYDAPEYEDEIAPPATRETLMTRLRRKLAARLLPEDDDGLREFYERGQVAYEAPEGYEPQQAGAEPYDAAPASYHGEGMDPHPAPWEDPDPAHHPFYEDDAAHDEEGDPDYFEAPFEQPTQPVAPPQQGASVRPVGIASPTEPAPVPTSTTPTGRVVPQAPTPAPGQRIQQEAQGRLPLPHTPDYEFPPLALLTKPEATGQHQLSQDALEQNARILEGVLSDFGVRGEIIEVRPGPVVTLYELEPAPGIKSSRVIGLADDIARSMSAISARVAVIPGKNAIGIELPNARRETVYLREILAAQDFEKSKAKLAMALGKTINGESVIADLARMPHLLVAGTTGSGKSVSVNTMILSLLYRLTPEQCKLIMIDPKMLELSIYDGIPHLLTPVVTDPNKAVVALKWTVREMEDRYKKMSKMGVRNIDGYNTRVEQAMKKGERFTRTVQTGFDRNTGEPIFEEEELPLEKMPYIVVVVDEMADLMMVAGKDIEGAIQRLAQMARAAGIHLIMATQRPSVDVITGTIKANFPTRISFQVTSKIDSRTILGEMGAEQLLGMGDMLYMAGGGRTQRVHGPFVSDDEVEEIVNHLKEQGTPQYLEEVTEEKDEGGSYDGLTAGSGNASNDLYDQAVAIVARDKKASTSYIQRRLSIGYNRAASLIERMEQEGIISPANHAGKREILLRTEDEDMIG</sequence>
<evidence type="ECO:0000256" key="13">
    <source>
        <dbReference type="ARBA" id="ARBA00023306"/>
    </source>
</evidence>
<feature type="binding site" evidence="16">
    <location>
        <begin position="628"/>
        <end position="635"/>
    </location>
    <ligand>
        <name>ATP</name>
        <dbReference type="ChEBI" id="CHEBI:30616"/>
    </ligand>
</feature>
<evidence type="ECO:0000256" key="3">
    <source>
        <dbReference type="ARBA" id="ARBA00020887"/>
    </source>
</evidence>
<proteinExistence type="inferred from homology"/>
<keyword evidence="6 18" id="KW-0812">Transmembrane</keyword>
<dbReference type="GO" id="GO:0007059">
    <property type="term" value="P:chromosome segregation"/>
    <property type="evidence" value="ECO:0007669"/>
    <property type="project" value="UniProtKB-KW"/>
</dbReference>
<evidence type="ECO:0000256" key="10">
    <source>
        <dbReference type="ARBA" id="ARBA00022989"/>
    </source>
</evidence>
<feature type="transmembrane region" description="Helical" evidence="18">
    <location>
        <begin position="83"/>
        <end position="107"/>
    </location>
</feature>
<evidence type="ECO:0000313" key="21">
    <source>
        <dbReference type="Proteomes" id="UP000185783"/>
    </source>
</evidence>
<dbReference type="Pfam" id="PF17854">
    <property type="entry name" value="FtsK_alpha"/>
    <property type="match status" value="1"/>
</dbReference>
<keyword evidence="8" id="KW-0159">Chromosome partition</keyword>
<dbReference type="PANTHER" id="PTHR22683:SF41">
    <property type="entry name" value="DNA TRANSLOCASE FTSK"/>
    <property type="match status" value="1"/>
</dbReference>
<dbReference type="SMART" id="SM00843">
    <property type="entry name" value="Ftsk_gamma"/>
    <property type="match status" value="1"/>
</dbReference>
<feature type="domain" description="FtsK" evidence="19">
    <location>
        <begin position="611"/>
        <end position="830"/>
    </location>
</feature>
<keyword evidence="13" id="KW-0131">Cell cycle</keyword>
<dbReference type="CDD" id="cd01127">
    <property type="entry name" value="TrwB_TraG_TraD_VirD4"/>
    <property type="match status" value="1"/>
</dbReference>
<evidence type="ECO:0000256" key="2">
    <source>
        <dbReference type="ARBA" id="ARBA00006474"/>
    </source>
</evidence>
<dbReference type="FunFam" id="3.40.50.300:FF:000209">
    <property type="entry name" value="Cell division protein FtsK"/>
    <property type="match status" value="1"/>
</dbReference>
<dbReference type="RefSeq" id="WP_028480339.1">
    <property type="nucleotide sequence ID" value="NZ_LVVZ01000014.1"/>
</dbReference>
<feature type="transmembrane region" description="Helical" evidence="18">
    <location>
        <begin position="32"/>
        <end position="54"/>
    </location>
</feature>
<keyword evidence="7 16" id="KW-0547">Nucleotide-binding</keyword>
<evidence type="ECO:0000256" key="5">
    <source>
        <dbReference type="ARBA" id="ARBA00022618"/>
    </source>
</evidence>
<comment type="subcellular location">
    <subcellularLocation>
        <location evidence="1">Cell membrane</location>
        <topology evidence="1">Multi-pass membrane protein</topology>
    </subcellularLocation>
</comment>
<evidence type="ECO:0000313" key="20">
    <source>
        <dbReference type="EMBL" id="OKL44648.1"/>
    </source>
</evidence>
<keyword evidence="11" id="KW-0238">DNA-binding</keyword>
<dbReference type="EMBL" id="LVVZ01000014">
    <property type="protein sequence ID" value="OKL44648.1"/>
    <property type="molecule type" value="Genomic_DNA"/>
</dbReference>
<keyword evidence="9 16" id="KW-0067">ATP-binding</keyword>
<comment type="function">
    <text evidence="14">Essential cell division protein that coordinates cell division and chromosome segregation. The N-terminus is involved in assembly of the cell-division machinery. The C-terminus functions as a DNA motor that moves dsDNA in an ATP-dependent manner towards the dif recombination site, which is located within the replication terminus region. Translocation stops specifically at Xer-dif sites, where FtsK interacts with the Xer recombinase, allowing activation of chromosome unlinking by recombination. FtsK orienting polar sequences (KOPS) guide the direction of DNA translocation. FtsK can remove proteins from DNA as it translocates, but translocation stops specifically at XerCD-dif site, thereby preventing removal of XerC and XerD from dif.</text>
</comment>
<evidence type="ECO:0000256" key="11">
    <source>
        <dbReference type="ARBA" id="ARBA00023125"/>
    </source>
</evidence>
<keyword evidence="5 20" id="KW-0132">Cell division</keyword>
<dbReference type="Gene3D" id="1.10.10.10">
    <property type="entry name" value="Winged helix-like DNA-binding domain superfamily/Winged helix DNA-binding domain"/>
    <property type="match status" value="1"/>
</dbReference>
<evidence type="ECO:0000256" key="17">
    <source>
        <dbReference type="SAM" id="MobiDB-lite"/>
    </source>
</evidence>
<evidence type="ECO:0000256" key="4">
    <source>
        <dbReference type="ARBA" id="ARBA00022475"/>
    </source>
</evidence>
<feature type="compositionally biased region" description="Acidic residues" evidence="17">
    <location>
        <begin position="388"/>
        <end position="401"/>
    </location>
</feature>
<evidence type="ECO:0000256" key="12">
    <source>
        <dbReference type="ARBA" id="ARBA00023136"/>
    </source>
</evidence>
<dbReference type="InterPro" id="IPR027417">
    <property type="entry name" value="P-loop_NTPase"/>
</dbReference>
<organism evidence="20 21">
    <name type="scientific">Pseudovibrio exalbescens</name>
    <dbReference type="NCBI Taxonomy" id="197461"/>
    <lineage>
        <taxon>Bacteria</taxon>
        <taxon>Pseudomonadati</taxon>
        <taxon>Pseudomonadota</taxon>
        <taxon>Alphaproteobacteria</taxon>
        <taxon>Hyphomicrobiales</taxon>
        <taxon>Stappiaceae</taxon>
        <taxon>Pseudovibrio</taxon>
    </lineage>
</organism>
<dbReference type="GO" id="GO:0005886">
    <property type="term" value="C:plasma membrane"/>
    <property type="evidence" value="ECO:0007669"/>
    <property type="project" value="UniProtKB-SubCell"/>
</dbReference>
<comment type="caution">
    <text evidence="20">The sequence shown here is derived from an EMBL/GenBank/DDBJ whole genome shotgun (WGS) entry which is preliminary data.</text>
</comment>
<evidence type="ECO:0000256" key="9">
    <source>
        <dbReference type="ARBA" id="ARBA00022840"/>
    </source>
</evidence>
<feature type="transmembrane region" description="Helical" evidence="18">
    <location>
        <begin position="170"/>
        <end position="189"/>
    </location>
</feature>
<dbReference type="InterPro" id="IPR036388">
    <property type="entry name" value="WH-like_DNA-bd_sf"/>
</dbReference>
<evidence type="ECO:0000256" key="15">
    <source>
        <dbReference type="ARBA" id="ARBA00025923"/>
    </source>
</evidence>
<accession>A0A1U7JIX6</accession>
<reference evidence="20 21" key="1">
    <citation type="submission" date="2016-03" db="EMBL/GenBank/DDBJ databases">
        <title>Genome sequence of Nesiotobacter sp. nov., a moderately halophilic alphaproteobacterium isolated from the Yellow Sea, China.</title>
        <authorList>
            <person name="Zhang G."/>
            <person name="Zhang R."/>
        </authorList>
    </citation>
    <scope>NUCLEOTIDE SEQUENCE [LARGE SCALE GENOMIC DNA]</scope>
    <source>
        <strain evidence="20 21">WB1-6</strain>
    </source>
</reference>
<dbReference type="Proteomes" id="UP000185783">
    <property type="component" value="Unassembled WGS sequence"/>
</dbReference>
<evidence type="ECO:0000256" key="18">
    <source>
        <dbReference type="SAM" id="Phobius"/>
    </source>
</evidence>
<dbReference type="Gene3D" id="3.30.980.40">
    <property type="match status" value="1"/>
</dbReference>
<keyword evidence="12 18" id="KW-0472">Membrane</keyword>
<comment type="subunit">
    <text evidence="15">Homohexamer. Forms a ring that surrounds DNA.</text>
</comment>
<keyword evidence="10 18" id="KW-1133">Transmembrane helix</keyword>
<dbReference type="GO" id="GO:0051301">
    <property type="term" value="P:cell division"/>
    <property type="evidence" value="ECO:0007669"/>
    <property type="project" value="UniProtKB-KW"/>
</dbReference>
<dbReference type="InterPro" id="IPR036390">
    <property type="entry name" value="WH_DNA-bd_sf"/>
</dbReference>
<dbReference type="InterPro" id="IPR025199">
    <property type="entry name" value="FtsK_4TM"/>
</dbReference>
<dbReference type="InterPro" id="IPR002543">
    <property type="entry name" value="FtsK_dom"/>
</dbReference>
<keyword evidence="21" id="KW-1185">Reference proteome</keyword>
<dbReference type="InterPro" id="IPR041027">
    <property type="entry name" value="FtsK_alpha"/>
</dbReference>
<evidence type="ECO:0000256" key="16">
    <source>
        <dbReference type="PROSITE-ProRule" id="PRU00289"/>
    </source>
</evidence>
<gene>
    <name evidence="20" type="ORF">A3843_09780</name>
</gene>
<dbReference type="STRING" id="197461.A3843_09780"/>
<dbReference type="InterPro" id="IPR018541">
    <property type="entry name" value="Ftsk_gamma"/>
</dbReference>
<dbReference type="SUPFAM" id="SSF52540">
    <property type="entry name" value="P-loop containing nucleoside triphosphate hydrolases"/>
    <property type="match status" value="1"/>
</dbReference>
<evidence type="ECO:0000256" key="6">
    <source>
        <dbReference type="ARBA" id="ARBA00022692"/>
    </source>
</evidence>
<comment type="similarity">
    <text evidence="2">Belongs to the FtsK/SpoIIIE/SftA family.</text>
</comment>
<feature type="transmembrane region" description="Helical" evidence="18">
    <location>
        <begin position="119"/>
        <end position="139"/>
    </location>
</feature>
<dbReference type="InterPro" id="IPR050206">
    <property type="entry name" value="FtsK/SpoIIIE/SftA"/>
</dbReference>
<dbReference type="AlphaFoldDB" id="A0A1U7JIX6"/>
<feature type="region of interest" description="Disordered" evidence="17">
    <location>
        <begin position="344"/>
        <end position="460"/>
    </location>
</feature>
<dbReference type="Pfam" id="PF09397">
    <property type="entry name" value="FtsK_gamma"/>
    <property type="match status" value="1"/>
</dbReference>
<evidence type="ECO:0000256" key="1">
    <source>
        <dbReference type="ARBA" id="ARBA00004651"/>
    </source>
</evidence>
<evidence type="ECO:0000256" key="7">
    <source>
        <dbReference type="ARBA" id="ARBA00022741"/>
    </source>
</evidence>
<dbReference type="GO" id="GO:0003677">
    <property type="term" value="F:DNA binding"/>
    <property type="evidence" value="ECO:0007669"/>
    <property type="project" value="UniProtKB-KW"/>
</dbReference>
<keyword evidence="4" id="KW-1003">Cell membrane</keyword>
<name>A0A1U7JIX6_9HYPH</name>
<evidence type="ECO:0000256" key="14">
    <source>
        <dbReference type="ARBA" id="ARBA00024784"/>
    </source>
</evidence>
<dbReference type="PROSITE" id="PS50901">
    <property type="entry name" value="FTSK"/>
    <property type="match status" value="1"/>
</dbReference>
<dbReference type="PANTHER" id="PTHR22683">
    <property type="entry name" value="SPORULATION PROTEIN RELATED"/>
    <property type="match status" value="1"/>
</dbReference>
<evidence type="ECO:0000256" key="8">
    <source>
        <dbReference type="ARBA" id="ARBA00022829"/>
    </source>
</evidence>
<dbReference type="Pfam" id="PF01580">
    <property type="entry name" value="FtsK_SpoIIIE"/>
    <property type="match status" value="1"/>
</dbReference>
<dbReference type="SUPFAM" id="SSF46785">
    <property type="entry name" value="Winged helix' DNA-binding domain"/>
    <property type="match status" value="1"/>
</dbReference>